<protein>
    <submittedName>
        <fullName evidence="1">Uncharacterized protein</fullName>
    </submittedName>
</protein>
<gene>
    <name evidence="1" type="ORF">BJX66DRAFT_316867</name>
</gene>
<accession>A0ABR4FM44</accession>
<dbReference type="EMBL" id="JBFTWV010000185">
    <property type="protein sequence ID" value="KAL2784307.1"/>
    <property type="molecule type" value="Genomic_DNA"/>
</dbReference>
<dbReference type="Proteomes" id="UP001610563">
    <property type="component" value="Unassembled WGS sequence"/>
</dbReference>
<organism evidence="1 2">
    <name type="scientific">Aspergillus keveii</name>
    <dbReference type="NCBI Taxonomy" id="714993"/>
    <lineage>
        <taxon>Eukaryota</taxon>
        <taxon>Fungi</taxon>
        <taxon>Dikarya</taxon>
        <taxon>Ascomycota</taxon>
        <taxon>Pezizomycotina</taxon>
        <taxon>Eurotiomycetes</taxon>
        <taxon>Eurotiomycetidae</taxon>
        <taxon>Eurotiales</taxon>
        <taxon>Aspergillaceae</taxon>
        <taxon>Aspergillus</taxon>
        <taxon>Aspergillus subgen. Nidulantes</taxon>
    </lineage>
</organism>
<evidence type="ECO:0000313" key="1">
    <source>
        <dbReference type="EMBL" id="KAL2784307.1"/>
    </source>
</evidence>
<name>A0ABR4FM44_9EURO</name>
<evidence type="ECO:0000313" key="2">
    <source>
        <dbReference type="Proteomes" id="UP001610563"/>
    </source>
</evidence>
<comment type="caution">
    <text evidence="1">The sequence shown here is derived from an EMBL/GenBank/DDBJ whole genome shotgun (WGS) entry which is preliminary data.</text>
</comment>
<reference evidence="1 2" key="1">
    <citation type="submission" date="2024-07" db="EMBL/GenBank/DDBJ databases">
        <title>Section-level genome sequencing and comparative genomics of Aspergillus sections Usti and Cavernicolus.</title>
        <authorList>
            <consortium name="Lawrence Berkeley National Laboratory"/>
            <person name="Nybo J.L."/>
            <person name="Vesth T.C."/>
            <person name="Theobald S."/>
            <person name="Frisvad J.C."/>
            <person name="Larsen T.O."/>
            <person name="Kjaerboelling I."/>
            <person name="Rothschild-Mancinelli K."/>
            <person name="Lyhne E.K."/>
            <person name="Kogle M.E."/>
            <person name="Barry K."/>
            <person name="Clum A."/>
            <person name="Na H."/>
            <person name="Ledsgaard L."/>
            <person name="Lin J."/>
            <person name="Lipzen A."/>
            <person name="Kuo A."/>
            <person name="Riley R."/>
            <person name="Mondo S."/>
            <person name="Labutti K."/>
            <person name="Haridas S."/>
            <person name="Pangalinan J."/>
            <person name="Salamov A.A."/>
            <person name="Simmons B.A."/>
            <person name="Magnuson J.K."/>
            <person name="Chen J."/>
            <person name="Drula E."/>
            <person name="Henrissat B."/>
            <person name="Wiebenga A."/>
            <person name="Lubbers R.J."/>
            <person name="Gomes A.C."/>
            <person name="Makela M.R."/>
            <person name="Stajich J."/>
            <person name="Grigoriev I.V."/>
            <person name="Mortensen U.H."/>
            <person name="De Vries R.P."/>
            <person name="Baker S.E."/>
            <person name="Andersen M.R."/>
        </authorList>
    </citation>
    <scope>NUCLEOTIDE SEQUENCE [LARGE SCALE GENOMIC DNA]</scope>
    <source>
        <strain evidence="1 2">CBS 209.92</strain>
    </source>
</reference>
<proteinExistence type="predicted"/>
<keyword evidence="2" id="KW-1185">Reference proteome</keyword>
<sequence length="77" mass="8812">MKICAFTGLISCNTIPHFSEGKCLDPSKLVRLLREQYGPSNFRIDLQLDEYIVYVPSAKSRSSALTEDQINTCRSRW</sequence>